<dbReference type="GO" id="GO:0003723">
    <property type="term" value="F:RNA binding"/>
    <property type="evidence" value="ECO:0007669"/>
    <property type="project" value="UniProtKB-KW"/>
</dbReference>
<evidence type="ECO:0000259" key="2">
    <source>
        <dbReference type="PROSITE" id="PS51391"/>
    </source>
</evidence>
<keyword evidence="1" id="KW-0694">RNA-binding</keyword>
<name>A0A0L7KS75_OPEBR</name>
<keyword evidence="4" id="KW-1185">Reference proteome</keyword>
<dbReference type="InterPro" id="IPR006569">
    <property type="entry name" value="CID_dom"/>
</dbReference>
<evidence type="ECO:0000313" key="3">
    <source>
        <dbReference type="EMBL" id="KOB65945.1"/>
    </source>
</evidence>
<dbReference type="PROSITE" id="PS51391">
    <property type="entry name" value="CID"/>
    <property type="match status" value="1"/>
</dbReference>
<dbReference type="EMBL" id="JTDY01006514">
    <property type="protein sequence ID" value="KOB65945.1"/>
    <property type="molecule type" value="Genomic_DNA"/>
</dbReference>
<accession>A0A0L7KS75</accession>
<organism evidence="3 4">
    <name type="scientific">Operophtera brumata</name>
    <name type="common">Winter moth</name>
    <name type="synonym">Phalaena brumata</name>
    <dbReference type="NCBI Taxonomy" id="104452"/>
    <lineage>
        <taxon>Eukaryota</taxon>
        <taxon>Metazoa</taxon>
        <taxon>Ecdysozoa</taxon>
        <taxon>Arthropoda</taxon>
        <taxon>Hexapoda</taxon>
        <taxon>Insecta</taxon>
        <taxon>Pterygota</taxon>
        <taxon>Neoptera</taxon>
        <taxon>Endopterygota</taxon>
        <taxon>Lepidoptera</taxon>
        <taxon>Glossata</taxon>
        <taxon>Ditrysia</taxon>
        <taxon>Geometroidea</taxon>
        <taxon>Geometridae</taxon>
        <taxon>Larentiinae</taxon>
        <taxon>Operophtera</taxon>
    </lineage>
</organism>
<feature type="domain" description="CID" evidence="2">
    <location>
        <begin position="1"/>
        <end position="127"/>
    </location>
</feature>
<gene>
    <name evidence="3" type="ORF">OBRU01_21968</name>
</gene>
<evidence type="ECO:0000256" key="1">
    <source>
        <dbReference type="ARBA" id="ARBA00022884"/>
    </source>
</evidence>
<reference evidence="3 4" key="1">
    <citation type="journal article" date="2015" name="Genome Biol. Evol.">
        <title>The genome of winter moth (Operophtera brumata) provides a genomic perspective on sexual dimorphism and phenology.</title>
        <authorList>
            <person name="Derks M.F."/>
            <person name="Smit S."/>
            <person name="Salis L."/>
            <person name="Schijlen E."/>
            <person name="Bossers A."/>
            <person name="Mateman C."/>
            <person name="Pijl A.S."/>
            <person name="de Ridder D."/>
            <person name="Groenen M.A."/>
            <person name="Visser M.E."/>
            <person name="Megens H.J."/>
        </authorList>
    </citation>
    <scope>NUCLEOTIDE SEQUENCE [LARGE SCALE GENOMIC DNA]</scope>
    <source>
        <strain evidence="3">WM2013NL</strain>
        <tissue evidence="3">Head and thorax</tissue>
    </source>
</reference>
<dbReference type="Gene3D" id="1.25.40.90">
    <property type="match status" value="1"/>
</dbReference>
<dbReference type="STRING" id="104452.A0A0L7KS75"/>
<dbReference type="PANTHER" id="PTHR23140">
    <property type="entry name" value="RNA PROCESSING PROTEIN LD23810P"/>
    <property type="match status" value="1"/>
</dbReference>
<dbReference type="CDD" id="cd16983">
    <property type="entry name" value="CID_SCAF8_like"/>
    <property type="match status" value="1"/>
</dbReference>
<dbReference type="InterPro" id="IPR051485">
    <property type="entry name" value="SR-CTD_assoc_factor"/>
</dbReference>
<dbReference type="Pfam" id="PF04818">
    <property type="entry name" value="CID"/>
    <property type="match status" value="1"/>
</dbReference>
<comment type="caution">
    <text evidence="3">The sequence shown here is derived from an EMBL/GenBank/DDBJ whole genome shotgun (WGS) entry which is preliminary data.</text>
</comment>
<evidence type="ECO:0000313" key="4">
    <source>
        <dbReference type="Proteomes" id="UP000037510"/>
    </source>
</evidence>
<sequence length="127" mass="14508">MDLAEVKSFNAELSGLYDNKPPISKAKMSAITRGAIKAIKFYKHVVHSVEKFIQKCKPEYKVPGLYVIDSIVRQSRHQFGQEKDLFAPRFAKNMQQTFANLFRCPPEDKVGYVKSFLGYNQLLSVFG</sequence>
<protein>
    <submittedName>
        <fullName evidence="3">Putative RNA-binding protein 16</fullName>
    </submittedName>
</protein>
<dbReference type="InterPro" id="IPR008942">
    <property type="entry name" value="ENTH_VHS"/>
</dbReference>
<dbReference type="GO" id="GO:0005634">
    <property type="term" value="C:nucleus"/>
    <property type="evidence" value="ECO:0007669"/>
    <property type="project" value="TreeGrafter"/>
</dbReference>
<dbReference type="SMART" id="SM00582">
    <property type="entry name" value="RPR"/>
    <property type="match status" value="1"/>
</dbReference>
<dbReference type="Proteomes" id="UP000037510">
    <property type="component" value="Unassembled WGS sequence"/>
</dbReference>
<dbReference type="SUPFAM" id="SSF48464">
    <property type="entry name" value="ENTH/VHS domain"/>
    <property type="match status" value="1"/>
</dbReference>
<dbReference type="PANTHER" id="PTHR23140:SF4">
    <property type="entry name" value="PROTEIN CBR-NRD-1"/>
    <property type="match status" value="1"/>
</dbReference>
<dbReference type="AlphaFoldDB" id="A0A0L7KS75"/>
<proteinExistence type="predicted"/>
<dbReference type="FunFam" id="1.25.40.90:FF:000004">
    <property type="entry name" value="splicing factor, arginine/serine-rich 15"/>
    <property type="match status" value="1"/>
</dbReference>